<organism evidence="9 10">
    <name type="scientific">Streptomyces incarnatus</name>
    <dbReference type="NCBI Taxonomy" id="665007"/>
    <lineage>
        <taxon>Bacteria</taxon>
        <taxon>Bacillati</taxon>
        <taxon>Actinomycetota</taxon>
        <taxon>Actinomycetes</taxon>
        <taxon>Kitasatosporales</taxon>
        <taxon>Streptomycetaceae</taxon>
        <taxon>Streptomyces</taxon>
    </lineage>
</organism>
<evidence type="ECO:0000313" key="10">
    <source>
        <dbReference type="Proteomes" id="UP000035366"/>
    </source>
</evidence>
<feature type="transmembrane region" description="Helical" evidence="6">
    <location>
        <begin position="68"/>
        <end position="92"/>
    </location>
</feature>
<proteinExistence type="inferred from homology"/>
<dbReference type="InterPro" id="IPR051204">
    <property type="entry name" value="ABC_transp_perm/SBD"/>
</dbReference>
<evidence type="ECO:0000256" key="5">
    <source>
        <dbReference type="ARBA" id="ARBA00023136"/>
    </source>
</evidence>
<accession>A0ABM5TFL0</accession>
<dbReference type="Proteomes" id="UP000035366">
    <property type="component" value="Chromosome"/>
</dbReference>
<keyword evidence="2 6" id="KW-0813">Transport</keyword>
<dbReference type="CDD" id="cd06261">
    <property type="entry name" value="TM_PBP2"/>
    <property type="match status" value="1"/>
</dbReference>
<feature type="transmembrane region" description="Helical" evidence="6">
    <location>
        <begin position="183"/>
        <end position="203"/>
    </location>
</feature>
<keyword evidence="3 6" id="KW-0812">Transmembrane</keyword>
<keyword evidence="10" id="KW-1185">Reference proteome</keyword>
<keyword evidence="4 6" id="KW-1133">Transmembrane helix</keyword>
<comment type="subcellular location">
    <subcellularLocation>
        <location evidence="6">Cell membrane</location>
        <topology evidence="6">Multi-pass membrane protein</topology>
    </subcellularLocation>
    <subcellularLocation>
        <location evidence="1">Membrane</location>
        <topology evidence="1">Multi-pass membrane protein</topology>
    </subcellularLocation>
</comment>
<sequence length="278" mass="28551">MNLALHDELPGPGRVLVWFNDPLNWWGPGGLVADARQHIVYTLVIVALAAVIALPAGLVIGHTGRGTLLVAGLANGLRAIPALGLLILLVVVLSPHIHVQGGVPGVLAPGSIPYFVPAALVLVLTAVPQILTSTYAGIQALDPTVRDAARGCGMTSLQVILKVELPTAAPLIISGIRSATLQVIATLTVAAYAPLVGGLGRLIVDGQQDLADPRYGYPAMLAAGITVAVLAIAADALLALAQRKTTSPGLAPTGLLRTPQPRPHRVPSHTSATSKELT</sequence>
<evidence type="ECO:0000256" key="6">
    <source>
        <dbReference type="RuleBase" id="RU363032"/>
    </source>
</evidence>
<comment type="similarity">
    <text evidence="6">Belongs to the binding-protein-dependent transport system permease family.</text>
</comment>
<gene>
    <name evidence="9" type="ORF">ABB07_06830</name>
</gene>
<dbReference type="EMBL" id="CP011497">
    <property type="protein sequence ID" value="AKJ09745.1"/>
    <property type="molecule type" value="Genomic_DNA"/>
</dbReference>
<dbReference type="SUPFAM" id="SSF161098">
    <property type="entry name" value="MetI-like"/>
    <property type="match status" value="1"/>
</dbReference>
<evidence type="ECO:0000256" key="7">
    <source>
        <dbReference type="SAM" id="MobiDB-lite"/>
    </source>
</evidence>
<feature type="transmembrane region" description="Helical" evidence="6">
    <location>
        <begin position="39"/>
        <end position="61"/>
    </location>
</feature>
<dbReference type="Pfam" id="PF00528">
    <property type="entry name" value="BPD_transp_1"/>
    <property type="match status" value="1"/>
</dbReference>
<feature type="transmembrane region" description="Helical" evidence="6">
    <location>
        <begin position="112"/>
        <end position="131"/>
    </location>
</feature>
<evidence type="ECO:0000256" key="4">
    <source>
        <dbReference type="ARBA" id="ARBA00022989"/>
    </source>
</evidence>
<feature type="region of interest" description="Disordered" evidence="7">
    <location>
        <begin position="249"/>
        <end position="278"/>
    </location>
</feature>
<keyword evidence="5 6" id="KW-0472">Membrane</keyword>
<feature type="transmembrane region" description="Helical" evidence="6">
    <location>
        <begin position="215"/>
        <end position="240"/>
    </location>
</feature>
<dbReference type="PANTHER" id="PTHR30177:SF33">
    <property type="entry name" value="POSSIBLE OSMOPROTECTANT (GLYCINE BETAINE_CARNITINE_CHOLINE_L-PROLINE) TRANSPORT INTEGRAL MEMBRANE PROTEIN ABC TRANSPORTER PROZ"/>
    <property type="match status" value="1"/>
</dbReference>
<dbReference type="PANTHER" id="PTHR30177">
    <property type="entry name" value="GLYCINE BETAINE/L-PROLINE TRANSPORT SYSTEM PERMEASE PROTEIN PROW"/>
    <property type="match status" value="1"/>
</dbReference>
<feature type="domain" description="ABC transmembrane type-1" evidence="8">
    <location>
        <begin position="39"/>
        <end position="238"/>
    </location>
</feature>
<dbReference type="InterPro" id="IPR035906">
    <property type="entry name" value="MetI-like_sf"/>
</dbReference>
<dbReference type="InterPro" id="IPR000515">
    <property type="entry name" value="MetI-like"/>
</dbReference>
<evidence type="ECO:0000256" key="1">
    <source>
        <dbReference type="ARBA" id="ARBA00004141"/>
    </source>
</evidence>
<dbReference type="PROSITE" id="PS50928">
    <property type="entry name" value="ABC_TM1"/>
    <property type="match status" value="1"/>
</dbReference>
<evidence type="ECO:0000313" key="9">
    <source>
        <dbReference type="EMBL" id="AKJ09745.1"/>
    </source>
</evidence>
<evidence type="ECO:0000256" key="3">
    <source>
        <dbReference type="ARBA" id="ARBA00022692"/>
    </source>
</evidence>
<feature type="compositionally biased region" description="Polar residues" evidence="7">
    <location>
        <begin position="268"/>
        <end position="278"/>
    </location>
</feature>
<dbReference type="Gene3D" id="1.10.3720.10">
    <property type="entry name" value="MetI-like"/>
    <property type="match status" value="1"/>
</dbReference>
<evidence type="ECO:0000259" key="8">
    <source>
        <dbReference type="PROSITE" id="PS50928"/>
    </source>
</evidence>
<name>A0ABM5TFL0_9ACTN</name>
<protein>
    <recommendedName>
        <fullName evidence="8">ABC transmembrane type-1 domain-containing protein</fullName>
    </recommendedName>
</protein>
<dbReference type="RefSeq" id="WP_208897886.1">
    <property type="nucleotide sequence ID" value="NZ_CP011497.1"/>
</dbReference>
<evidence type="ECO:0000256" key="2">
    <source>
        <dbReference type="ARBA" id="ARBA00022448"/>
    </source>
</evidence>
<reference evidence="9 10" key="1">
    <citation type="journal article" date="2015" name="ISME J.">
        <title>Draft Genome Sequence of Streptomyces incarnatus NRRL8089, which Produces the Nucleoside Antibiotic Sinefungin.</title>
        <authorList>
            <person name="Oshima K."/>
            <person name="Hattori M."/>
            <person name="Shimizu H."/>
            <person name="Fukuda K."/>
            <person name="Nemoto M."/>
            <person name="Inagaki K."/>
            <person name="Tamura T."/>
        </authorList>
    </citation>
    <scope>NUCLEOTIDE SEQUENCE [LARGE SCALE GENOMIC DNA]</scope>
    <source>
        <strain evidence="9 10">NRRL 8089</strain>
    </source>
</reference>